<dbReference type="GO" id="GO:0000166">
    <property type="term" value="F:nucleotide binding"/>
    <property type="evidence" value="ECO:0007669"/>
    <property type="project" value="UniProtKB-KW"/>
</dbReference>
<feature type="domain" description="Poly A polymerase head" evidence="9">
    <location>
        <begin position="30"/>
        <end position="152"/>
    </location>
</feature>
<keyword evidence="8" id="KW-0694">RNA-binding</keyword>
<evidence type="ECO:0000313" key="12">
    <source>
        <dbReference type="Proteomes" id="UP000325255"/>
    </source>
</evidence>
<keyword evidence="4" id="KW-0548">Nucleotidyltransferase</keyword>
<dbReference type="InterPro" id="IPR050264">
    <property type="entry name" value="Bact_CCA-adding_enz_type3_sf"/>
</dbReference>
<dbReference type="Pfam" id="PF12627">
    <property type="entry name" value="PolyA_pol_RNAbd"/>
    <property type="match status" value="1"/>
</dbReference>
<protein>
    <submittedName>
        <fullName evidence="11">CCA tRNA nucleotidyltransferase</fullName>
    </submittedName>
</protein>
<evidence type="ECO:0000256" key="4">
    <source>
        <dbReference type="ARBA" id="ARBA00022695"/>
    </source>
</evidence>
<comment type="caution">
    <text evidence="11">The sequence shown here is derived from an EMBL/GenBank/DDBJ whole genome shotgun (WGS) entry which is preliminary data.</text>
</comment>
<evidence type="ECO:0000313" key="11">
    <source>
        <dbReference type="EMBL" id="KAA5613053.1"/>
    </source>
</evidence>
<keyword evidence="6" id="KW-0547">Nucleotide-binding</keyword>
<dbReference type="Pfam" id="PF01743">
    <property type="entry name" value="PolyA_pol"/>
    <property type="match status" value="1"/>
</dbReference>
<evidence type="ECO:0000256" key="6">
    <source>
        <dbReference type="ARBA" id="ARBA00022741"/>
    </source>
</evidence>
<evidence type="ECO:0000256" key="3">
    <source>
        <dbReference type="ARBA" id="ARBA00022694"/>
    </source>
</evidence>
<sequence length="389" mass="40894">MPAEPALRIASPPFLADPALRAVLAALPGARLVGGCVRDALAGRPVADIDLATPWPPGQVMAALAASGLKAVPTGIAHGTVTAVADHRGFEVTTLRRDVETDGRHAVVAYTDDWREDAARRDFTFNAMSMTPDGAVFDYFGGIGDLRAGVVRFVGDAATRLAEDYLRVLRFFRFHARYGTGQPDPAALAAITAAVPGMARLSAERVWTELKRILAAPDPCGAVALMQRTGVLGAVLPEGAVPARLARLVAAGAPDDPILRLAALLEGDAAALAARLRLATGERDRLVALQGGDVPGDAAGDPELRRALAETPAEVLVGRAWLAGRAASLRSRLAAMPRPVFPLQGRDLRALGLEPGPDLGRVLRALRAWWLQGGCVASREACLAELARR</sequence>
<comment type="cofactor">
    <cofactor evidence="1">
        <name>Mg(2+)</name>
        <dbReference type="ChEBI" id="CHEBI:18420"/>
    </cofactor>
</comment>
<organism evidence="11 12">
    <name type="scientific">Rhodovastum atsumiense</name>
    <dbReference type="NCBI Taxonomy" id="504468"/>
    <lineage>
        <taxon>Bacteria</taxon>
        <taxon>Pseudomonadati</taxon>
        <taxon>Pseudomonadota</taxon>
        <taxon>Alphaproteobacteria</taxon>
        <taxon>Acetobacterales</taxon>
        <taxon>Acetobacteraceae</taxon>
        <taxon>Rhodovastum</taxon>
    </lineage>
</organism>
<comment type="similarity">
    <text evidence="8">Belongs to the tRNA nucleotidyltransferase/poly(A) polymerase family.</text>
</comment>
<dbReference type="InterPro" id="IPR002646">
    <property type="entry name" value="PolA_pol_head_dom"/>
</dbReference>
<evidence type="ECO:0000256" key="2">
    <source>
        <dbReference type="ARBA" id="ARBA00022679"/>
    </source>
</evidence>
<evidence type="ECO:0000259" key="10">
    <source>
        <dbReference type="Pfam" id="PF12627"/>
    </source>
</evidence>
<keyword evidence="5" id="KW-0479">Metal-binding</keyword>
<dbReference type="Gene3D" id="3.30.460.10">
    <property type="entry name" value="Beta Polymerase, domain 2"/>
    <property type="match status" value="1"/>
</dbReference>
<dbReference type="GO" id="GO:0016779">
    <property type="term" value="F:nucleotidyltransferase activity"/>
    <property type="evidence" value="ECO:0007669"/>
    <property type="project" value="UniProtKB-KW"/>
</dbReference>
<keyword evidence="3" id="KW-0819">tRNA processing</keyword>
<dbReference type="GO" id="GO:0046872">
    <property type="term" value="F:metal ion binding"/>
    <property type="evidence" value="ECO:0007669"/>
    <property type="project" value="UniProtKB-KW"/>
</dbReference>
<dbReference type="SUPFAM" id="SSF81891">
    <property type="entry name" value="Poly A polymerase C-terminal region-like"/>
    <property type="match status" value="1"/>
</dbReference>
<evidence type="ECO:0000256" key="7">
    <source>
        <dbReference type="ARBA" id="ARBA00022842"/>
    </source>
</evidence>
<dbReference type="Proteomes" id="UP000325255">
    <property type="component" value="Unassembled WGS sequence"/>
</dbReference>
<gene>
    <name evidence="11" type="ORF">F1189_06760</name>
</gene>
<dbReference type="GO" id="GO:0008033">
    <property type="term" value="P:tRNA processing"/>
    <property type="evidence" value="ECO:0007669"/>
    <property type="project" value="UniProtKB-KW"/>
</dbReference>
<keyword evidence="7" id="KW-0460">Magnesium</keyword>
<evidence type="ECO:0000256" key="8">
    <source>
        <dbReference type="RuleBase" id="RU003953"/>
    </source>
</evidence>
<dbReference type="AlphaFoldDB" id="A0A5M6IXJ7"/>
<name>A0A5M6IXJ7_9PROT</name>
<dbReference type="SUPFAM" id="SSF81301">
    <property type="entry name" value="Nucleotidyltransferase"/>
    <property type="match status" value="1"/>
</dbReference>
<dbReference type="CDD" id="cd05398">
    <property type="entry name" value="NT_ClassII-CCAase"/>
    <property type="match status" value="1"/>
</dbReference>
<dbReference type="InterPro" id="IPR032828">
    <property type="entry name" value="PolyA_RNA-bd"/>
</dbReference>
<reference evidence="11 12" key="1">
    <citation type="submission" date="2019-09" db="EMBL/GenBank/DDBJ databases">
        <title>Genome sequence of Rhodovastum atsumiense, a diverse member of the Acetobacteraceae family of non-sulfur purple photosynthetic bacteria.</title>
        <authorList>
            <person name="Meyer T."/>
            <person name="Kyndt J."/>
        </authorList>
    </citation>
    <scope>NUCLEOTIDE SEQUENCE [LARGE SCALE GENOMIC DNA]</scope>
    <source>
        <strain evidence="11 12">DSM 21279</strain>
    </source>
</reference>
<evidence type="ECO:0000259" key="9">
    <source>
        <dbReference type="Pfam" id="PF01743"/>
    </source>
</evidence>
<keyword evidence="12" id="KW-1185">Reference proteome</keyword>
<dbReference type="EMBL" id="VWPK01000008">
    <property type="protein sequence ID" value="KAA5613053.1"/>
    <property type="molecule type" value="Genomic_DNA"/>
</dbReference>
<dbReference type="OrthoDB" id="9805698at2"/>
<dbReference type="Gene3D" id="1.10.3090.10">
    <property type="entry name" value="cca-adding enzyme, domain 2"/>
    <property type="match status" value="1"/>
</dbReference>
<dbReference type="PANTHER" id="PTHR46173:SF1">
    <property type="entry name" value="CCA TRNA NUCLEOTIDYLTRANSFERASE 1, MITOCHONDRIAL"/>
    <property type="match status" value="1"/>
</dbReference>
<feature type="domain" description="tRNA nucleotidyltransferase/poly(A) polymerase RNA and SrmB- binding" evidence="10">
    <location>
        <begin position="184"/>
        <end position="239"/>
    </location>
</feature>
<dbReference type="GO" id="GO:0000049">
    <property type="term" value="F:tRNA binding"/>
    <property type="evidence" value="ECO:0007669"/>
    <property type="project" value="TreeGrafter"/>
</dbReference>
<evidence type="ECO:0000256" key="5">
    <source>
        <dbReference type="ARBA" id="ARBA00022723"/>
    </source>
</evidence>
<dbReference type="RefSeq" id="WP_150039957.1">
    <property type="nucleotide sequence ID" value="NZ_OW485601.1"/>
</dbReference>
<keyword evidence="2 8" id="KW-0808">Transferase</keyword>
<dbReference type="InterPro" id="IPR043519">
    <property type="entry name" value="NT_sf"/>
</dbReference>
<evidence type="ECO:0000256" key="1">
    <source>
        <dbReference type="ARBA" id="ARBA00001946"/>
    </source>
</evidence>
<dbReference type="PANTHER" id="PTHR46173">
    <property type="entry name" value="CCA TRNA NUCLEOTIDYLTRANSFERASE 1, MITOCHONDRIAL"/>
    <property type="match status" value="1"/>
</dbReference>
<accession>A0A5M6IXJ7</accession>
<proteinExistence type="inferred from homology"/>